<dbReference type="Proteomes" id="UP000639396">
    <property type="component" value="Unassembled WGS sequence"/>
</dbReference>
<dbReference type="Pfam" id="PF04397">
    <property type="entry name" value="LytTR"/>
    <property type="match status" value="1"/>
</dbReference>
<feature type="domain" description="HTH LytTR-type" evidence="1">
    <location>
        <begin position="13"/>
        <end position="113"/>
    </location>
</feature>
<keyword evidence="2" id="KW-0238">DNA-binding</keyword>
<dbReference type="RefSeq" id="WP_190929895.1">
    <property type="nucleotide sequence ID" value="NZ_JACXJA010000028.1"/>
</dbReference>
<keyword evidence="3" id="KW-1185">Reference proteome</keyword>
<dbReference type="InterPro" id="IPR007492">
    <property type="entry name" value="LytTR_DNA-bd_dom"/>
</dbReference>
<comment type="caution">
    <text evidence="2">The sequence shown here is derived from an EMBL/GenBank/DDBJ whole genome shotgun (WGS) entry which is preliminary data.</text>
</comment>
<sequence length="129" mass="15197">MKYPVTHDPDNNGRVIMLDIEDIVKIEVHNRSVTFHTTEEVYYPLAWNISTLEPHVLEHGFQRLDRNNLVNMNKITHFDEERALVFFDAELTNKSKFATISNREKNKVKKDIIEIIQKPKKLTDDGFNM</sequence>
<organism evidence="2 3">
    <name type="scientific">Paenibacillus oceani</name>
    <dbReference type="NCBI Taxonomy" id="2772510"/>
    <lineage>
        <taxon>Bacteria</taxon>
        <taxon>Bacillati</taxon>
        <taxon>Bacillota</taxon>
        <taxon>Bacilli</taxon>
        <taxon>Bacillales</taxon>
        <taxon>Paenibacillaceae</taxon>
        <taxon>Paenibacillus</taxon>
    </lineage>
</organism>
<name>A0A927CCI7_9BACL</name>
<reference evidence="2" key="1">
    <citation type="submission" date="2020-09" db="EMBL/GenBank/DDBJ databases">
        <title>A novel bacterium of genus Paenibacillus, isolated from South China Sea.</title>
        <authorList>
            <person name="Huang H."/>
            <person name="Mo K."/>
            <person name="Hu Y."/>
        </authorList>
    </citation>
    <scope>NUCLEOTIDE SEQUENCE</scope>
    <source>
        <strain evidence="2">IB182363</strain>
    </source>
</reference>
<evidence type="ECO:0000313" key="2">
    <source>
        <dbReference type="EMBL" id="MBD2864267.1"/>
    </source>
</evidence>
<gene>
    <name evidence="2" type="ORF">IDH45_19985</name>
</gene>
<dbReference type="AlphaFoldDB" id="A0A927CCI7"/>
<evidence type="ECO:0000313" key="3">
    <source>
        <dbReference type="Proteomes" id="UP000639396"/>
    </source>
</evidence>
<dbReference type="EMBL" id="JACXJA010000028">
    <property type="protein sequence ID" value="MBD2864267.1"/>
    <property type="molecule type" value="Genomic_DNA"/>
</dbReference>
<dbReference type="SMART" id="SM00850">
    <property type="entry name" value="LytTR"/>
    <property type="match status" value="1"/>
</dbReference>
<dbReference type="GO" id="GO:0003677">
    <property type="term" value="F:DNA binding"/>
    <property type="evidence" value="ECO:0007669"/>
    <property type="project" value="UniProtKB-KW"/>
</dbReference>
<protein>
    <submittedName>
        <fullName evidence="2">LytTR family transcriptional regulator DNA-binding domain-containing protein</fullName>
    </submittedName>
</protein>
<accession>A0A927CCI7</accession>
<evidence type="ECO:0000259" key="1">
    <source>
        <dbReference type="SMART" id="SM00850"/>
    </source>
</evidence>
<dbReference type="Gene3D" id="2.40.50.1020">
    <property type="entry name" value="LytTr DNA-binding domain"/>
    <property type="match status" value="1"/>
</dbReference>
<proteinExistence type="predicted"/>